<feature type="non-terminal residue" evidence="1">
    <location>
        <position position="1"/>
    </location>
</feature>
<proteinExistence type="predicted"/>
<gene>
    <name evidence="1" type="ORF">METZ01_LOCUS271114</name>
</gene>
<dbReference type="AlphaFoldDB" id="A0A382K1C6"/>
<reference evidence="1" key="1">
    <citation type="submission" date="2018-05" db="EMBL/GenBank/DDBJ databases">
        <authorList>
            <person name="Lanie J.A."/>
            <person name="Ng W.-L."/>
            <person name="Kazmierczak K.M."/>
            <person name="Andrzejewski T.M."/>
            <person name="Davidsen T.M."/>
            <person name="Wayne K.J."/>
            <person name="Tettelin H."/>
            <person name="Glass J.I."/>
            <person name="Rusch D."/>
            <person name="Podicherti R."/>
            <person name="Tsui H.-C.T."/>
            <person name="Winkler M.E."/>
        </authorList>
    </citation>
    <scope>NUCLEOTIDE SEQUENCE</scope>
</reference>
<evidence type="ECO:0000313" key="1">
    <source>
        <dbReference type="EMBL" id="SVC18260.1"/>
    </source>
</evidence>
<accession>A0A382K1C6</accession>
<protein>
    <submittedName>
        <fullName evidence="1">Uncharacterized protein</fullName>
    </submittedName>
</protein>
<name>A0A382K1C6_9ZZZZ</name>
<organism evidence="1">
    <name type="scientific">marine metagenome</name>
    <dbReference type="NCBI Taxonomy" id="408172"/>
    <lineage>
        <taxon>unclassified sequences</taxon>
        <taxon>metagenomes</taxon>
        <taxon>ecological metagenomes</taxon>
    </lineage>
</organism>
<sequence length="54" mass="6502">RRFYLRWSPLRHDRRPIDRPRPNRGQAPGCKICRGNNVCRYWHGCGRPDRIATI</sequence>
<dbReference type="EMBL" id="UINC01077798">
    <property type="protein sequence ID" value="SVC18260.1"/>
    <property type="molecule type" value="Genomic_DNA"/>
</dbReference>
<feature type="non-terminal residue" evidence="1">
    <location>
        <position position="54"/>
    </location>
</feature>